<dbReference type="Gene3D" id="3.40.50.300">
    <property type="entry name" value="P-loop containing nucleotide triphosphate hydrolases"/>
    <property type="match status" value="1"/>
</dbReference>
<accession>A0ABV8EHZ9</accession>
<sequence length="458" mass="52348">MKVDITDLGFVKHAHLDLDKDLTILCGPNNTGKTYVAYAIYGLMKFRSHLPKSKKISNELKSLLEKGQIELDILDLLLKNNETYLNAIGDSYVSQIHKVFASDEKAFSKTKIGIEIGNIEDLKRKILAEEISQEIGIRNSVSVKIFKKSESQKITCLLIEKDDKEVSDKQAVPTSILLDFLADRIFSILIDFIFPKTYIAPAERIAINIFSKELSLKRNVLVDKLLELKEVGKDDDPFDLVKRRATRYPLPIRDSLETSEDLINFKKNTSDFAHFADEIEKEILKGQVLISKDGEVQYKPDKAKSLKLPIHLSASVVKSLSNLVIYFRHLAAKGDFIIIDEPELNLHPDNQVVIAKVIIKIVNRGFKVLISTHSDYIIREINNLIMMNNNPHFINKYNYSNEITINHERVGAILFHYEKRKCTNLEVTKTGFEVETIDKVINDLNNRAEDLFFNLESQ</sequence>
<dbReference type="InterPro" id="IPR051396">
    <property type="entry name" value="Bact_Antivir_Def_Nuclease"/>
</dbReference>
<keyword evidence="3" id="KW-1185">Reference proteome</keyword>
<reference evidence="3" key="1">
    <citation type="journal article" date="2019" name="Int. J. Syst. Evol. Microbiol.">
        <title>The Global Catalogue of Microorganisms (GCM) 10K type strain sequencing project: providing services to taxonomists for standard genome sequencing and annotation.</title>
        <authorList>
            <consortium name="The Broad Institute Genomics Platform"/>
            <consortium name="The Broad Institute Genome Sequencing Center for Infectious Disease"/>
            <person name="Wu L."/>
            <person name="Ma J."/>
        </authorList>
    </citation>
    <scope>NUCLEOTIDE SEQUENCE [LARGE SCALE GENOMIC DNA]</scope>
    <source>
        <strain evidence="3">CECT 8551</strain>
    </source>
</reference>
<dbReference type="InterPro" id="IPR041685">
    <property type="entry name" value="AAA_GajA/Old/RecF-like"/>
</dbReference>
<dbReference type="PANTHER" id="PTHR43581">
    <property type="entry name" value="ATP/GTP PHOSPHATASE"/>
    <property type="match status" value="1"/>
</dbReference>
<dbReference type="InterPro" id="IPR027417">
    <property type="entry name" value="P-loop_NTPase"/>
</dbReference>
<evidence type="ECO:0000259" key="1">
    <source>
        <dbReference type="Pfam" id="PF13175"/>
    </source>
</evidence>
<dbReference type="EMBL" id="JBHSAV010000003">
    <property type="protein sequence ID" value="MFC3975033.1"/>
    <property type="molecule type" value="Genomic_DNA"/>
</dbReference>
<organism evidence="2 3">
    <name type="scientific">Belliella kenyensis</name>
    <dbReference type="NCBI Taxonomy" id="1472724"/>
    <lineage>
        <taxon>Bacteria</taxon>
        <taxon>Pseudomonadati</taxon>
        <taxon>Bacteroidota</taxon>
        <taxon>Cytophagia</taxon>
        <taxon>Cytophagales</taxon>
        <taxon>Cyclobacteriaceae</taxon>
        <taxon>Belliella</taxon>
    </lineage>
</organism>
<dbReference type="Pfam" id="PF13175">
    <property type="entry name" value="AAA_15"/>
    <property type="match status" value="1"/>
</dbReference>
<evidence type="ECO:0000313" key="3">
    <source>
        <dbReference type="Proteomes" id="UP001595766"/>
    </source>
</evidence>
<name>A0ABV8EHZ9_9BACT</name>
<feature type="domain" description="Endonuclease GajA/Old nuclease/RecF-like AAA" evidence="1">
    <location>
        <begin position="2"/>
        <end position="378"/>
    </location>
</feature>
<dbReference type="SUPFAM" id="SSF52540">
    <property type="entry name" value="P-loop containing nucleoside triphosphate hydrolases"/>
    <property type="match status" value="1"/>
</dbReference>
<gene>
    <name evidence="2" type="ORF">ACFOUP_01460</name>
</gene>
<protein>
    <submittedName>
        <fullName evidence="2">AAA family ATPase</fullName>
    </submittedName>
</protein>
<dbReference type="CDD" id="cd00267">
    <property type="entry name" value="ABC_ATPase"/>
    <property type="match status" value="1"/>
</dbReference>
<comment type="caution">
    <text evidence="2">The sequence shown here is derived from an EMBL/GenBank/DDBJ whole genome shotgun (WGS) entry which is preliminary data.</text>
</comment>
<evidence type="ECO:0000313" key="2">
    <source>
        <dbReference type="EMBL" id="MFC3975033.1"/>
    </source>
</evidence>
<dbReference type="Proteomes" id="UP001595766">
    <property type="component" value="Unassembled WGS sequence"/>
</dbReference>
<proteinExistence type="predicted"/>
<dbReference type="PANTHER" id="PTHR43581:SF4">
    <property type="entry name" value="ATP_GTP PHOSPHATASE"/>
    <property type="match status" value="1"/>
</dbReference>
<dbReference type="RefSeq" id="WP_241292597.1">
    <property type="nucleotide sequence ID" value="NZ_JAKZGR010000003.1"/>
</dbReference>